<dbReference type="InterPro" id="IPR037682">
    <property type="entry name" value="TonB_C"/>
</dbReference>
<dbReference type="SUPFAM" id="SSF74653">
    <property type="entry name" value="TolA/TonB C-terminal domain"/>
    <property type="match status" value="1"/>
</dbReference>
<name>A0A9D7LJP3_9RHOO</name>
<dbReference type="EMBL" id="JADKBR010000001">
    <property type="protein sequence ID" value="MBK8889102.1"/>
    <property type="molecule type" value="Genomic_DNA"/>
</dbReference>
<dbReference type="AlphaFoldDB" id="A0A9D7LJP3"/>
<reference evidence="3" key="1">
    <citation type="submission" date="2020-10" db="EMBL/GenBank/DDBJ databases">
        <title>Connecting structure to function with the recovery of over 1000 high-quality activated sludge metagenome-assembled genomes encoding full-length rRNA genes using long-read sequencing.</title>
        <authorList>
            <person name="Singleton C.M."/>
            <person name="Petriglieri F."/>
            <person name="Kristensen J.M."/>
            <person name="Kirkegaard R.H."/>
            <person name="Michaelsen T.Y."/>
            <person name="Andersen M.H."/>
            <person name="Karst S.M."/>
            <person name="Dueholm M.S."/>
            <person name="Nielsen P.H."/>
            <person name="Albertsen M."/>
        </authorList>
    </citation>
    <scope>NUCLEOTIDE SEQUENCE</scope>
    <source>
        <strain evidence="3">OdNE_18-Q3-R46-58_BAT3C.305</strain>
    </source>
</reference>
<sequence length="184" mass="19686">MLSVLLHLTSGFCLSSRDPSGVADARLAFHLPTANALSADLVQKIPVRTPPERFDEARATTGPTGKDPELPQDSPSGARKTEWIPPNYFAPEQLSRRPRLRAAISLDAPDLPPEAASGTLTIQLLLSADGSVDEVIVASSTLPQPLVDAAVQAFSLASFEPGQIAGTPVRSQFFLEVRYEAHHP</sequence>
<dbReference type="GO" id="GO:0055085">
    <property type="term" value="P:transmembrane transport"/>
    <property type="evidence" value="ECO:0007669"/>
    <property type="project" value="InterPro"/>
</dbReference>
<dbReference type="Gene3D" id="3.30.1150.10">
    <property type="match status" value="1"/>
</dbReference>
<proteinExistence type="predicted"/>
<feature type="domain" description="TonB C-terminal" evidence="2">
    <location>
        <begin position="116"/>
        <end position="180"/>
    </location>
</feature>
<accession>A0A9D7LJP3</accession>
<protein>
    <submittedName>
        <fullName evidence="3">Energy transducer TonB</fullName>
    </submittedName>
</protein>
<comment type="caution">
    <text evidence="3">The sequence shown here is derived from an EMBL/GenBank/DDBJ whole genome shotgun (WGS) entry which is preliminary data.</text>
</comment>
<feature type="region of interest" description="Disordered" evidence="1">
    <location>
        <begin position="47"/>
        <end position="87"/>
    </location>
</feature>
<evidence type="ECO:0000259" key="2">
    <source>
        <dbReference type="Pfam" id="PF03544"/>
    </source>
</evidence>
<evidence type="ECO:0000256" key="1">
    <source>
        <dbReference type="SAM" id="MobiDB-lite"/>
    </source>
</evidence>
<organism evidence="3 4">
    <name type="scientific">Candidatus Dechloromonas phosphorivorans</name>
    <dbReference type="NCBI Taxonomy" id="2899244"/>
    <lineage>
        <taxon>Bacteria</taxon>
        <taxon>Pseudomonadati</taxon>
        <taxon>Pseudomonadota</taxon>
        <taxon>Betaproteobacteria</taxon>
        <taxon>Rhodocyclales</taxon>
        <taxon>Azonexaceae</taxon>
        <taxon>Dechloromonas</taxon>
    </lineage>
</organism>
<evidence type="ECO:0000313" key="3">
    <source>
        <dbReference type="EMBL" id="MBK8889102.1"/>
    </source>
</evidence>
<dbReference type="Pfam" id="PF03544">
    <property type="entry name" value="TonB_C"/>
    <property type="match status" value="1"/>
</dbReference>
<evidence type="ECO:0000313" key="4">
    <source>
        <dbReference type="Proteomes" id="UP000808146"/>
    </source>
</evidence>
<gene>
    <name evidence="3" type="ORF">IPN75_01320</name>
</gene>
<dbReference type="Proteomes" id="UP000808146">
    <property type="component" value="Unassembled WGS sequence"/>
</dbReference>